<dbReference type="Proteomes" id="UP000285768">
    <property type="component" value="Chromosome"/>
</dbReference>
<keyword evidence="1" id="KW-0472">Membrane</keyword>
<protein>
    <submittedName>
        <fullName evidence="2">Multidrug ABC transporter permease</fullName>
    </submittedName>
</protein>
<dbReference type="EMBL" id="CP035037">
    <property type="protein sequence ID" value="QAB19146.1"/>
    <property type="molecule type" value="Genomic_DNA"/>
</dbReference>
<name>A0ABX5QJ61_9MICO</name>
<evidence type="ECO:0000313" key="3">
    <source>
        <dbReference type="Proteomes" id="UP000285768"/>
    </source>
</evidence>
<accession>A0ABX5QJ61</accession>
<keyword evidence="1" id="KW-1133">Transmembrane helix</keyword>
<proteinExistence type="predicted"/>
<keyword evidence="3" id="KW-1185">Reference proteome</keyword>
<evidence type="ECO:0000256" key="1">
    <source>
        <dbReference type="SAM" id="Phobius"/>
    </source>
</evidence>
<feature type="transmembrane region" description="Helical" evidence="1">
    <location>
        <begin position="24"/>
        <end position="42"/>
    </location>
</feature>
<organism evidence="2 3">
    <name type="scientific">Leucobacter muris</name>
    <dbReference type="NCBI Taxonomy" id="1935379"/>
    <lineage>
        <taxon>Bacteria</taxon>
        <taxon>Bacillati</taxon>
        <taxon>Actinomycetota</taxon>
        <taxon>Actinomycetes</taxon>
        <taxon>Micrococcales</taxon>
        <taxon>Microbacteriaceae</taxon>
        <taxon>Leucobacter</taxon>
    </lineage>
</organism>
<reference evidence="2 3" key="1">
    <citation type="submission" date="2019-01" db="EMBL/GenBank/DDBJ databases">
        <title>Leucobacter muris sp. nov. isolated from the nose of a laboratory mouse.</title>
        <authorList>
            <person name="Benga L."/>
            <person name="Sproeer C."/>
            <person name="Schumann P."/>
            <person name="Verbarg S."/>
            <person name="Bunk B."/>
            <person name="Engelhardt E."/>
            <person name="Benten P.M."/>
            <person name="Sager M."/>
        </authorList>
    </citation>
    <scope>NUCLEOTIDE SEQUENCE [LARGE SCALE GENOMIC DNA]</scope>
    <source>
        <strain evidence="2 3">DSM 101948</strain>
    </source>
</reference>
<gene>
    <name evidence="2" type="ORF">Leucomu_05100</name>
</gene>
<evidence type="ECO:0000313" key="2">
    <source>
        <dbReference type="EMBL" id="QAB19146.1"/>
    </source>
</evidence>
<keyword evidence="1" id="KW-0812">Transmembrane</keyword>
<sequence length="48" mass="4898">MTGRGGPSTGRELLLGGDPGSQPWFALAWCAGAAVVGVAVIASRFPRR</sequence>